<sequence length="415" mass="47827">MWEIKQKTLVKTNKLNVFNDPIYGFIGTPNELIFSLIAHPYFQRLRRISQMGLSYLVYPGAHHTRFSHALGSMHLMTKAIQVLKIKNVPITEEEEKGLLCAILLHDIGHGPFSHALEGFVAKEISHEQISLKFMQELNKEFNGQLDTAIAIFKGDYPKTFLNQLVSSQLDMDRLDYLKRDSFYSGVTEGNINSERLISMLNVVEGNLVLEEKAIYAVEKFLMARRFMYWQVYLHKTGLVAEQLLVRVMQRARLLLSKNTELTCSKPLLFFLKNNGTLKFNAEILKTFADLDDMDILGALKTWQFHEDFVLSKLCKMLLERRLLHVKVKKRALSTEKMEEKLNWIMEKHDLSIEEASNFVFQGEISNKAYSKDEAIKILKSNGKISDVLKESDQLSLKALAKTVTKYYSCYPKKAV</sequence>
<dbReference type="PANTHER" id="PTHR11373">
    <property type="entry name" value="DEOXYNUCLEOSIDE TRIPHOSPHATE TRIPHOSPHOHYDROLASE"/>
    <property type="match status" value="1"/>
</dbReference>
<dbReference type="Gene3D" id="1.10.3210.10">
    <property type="entry name" value="Hypothetical protein af1432"/>
    <property type="match status" value="1"/>
</dbReference>
<dbReference type="InterPro" id="IPR045509">
    <property type="entry name" value="HD_assoc_2"/>
</dbReference>
<evidence type="ECO:0000313" key="2">
    <source>
        <dbReference type="EMBL" id="BDW94030.1"/>
    </source>
</evidence>
<organism evidence="2 3">
    <name type="scientific">Flagellimonas marinaquae</name>
    <dbReference type="NCBI Taxonomy" id="254955"/>
    <lineage>
        <taxon>Bacteria</taxon>
        <taxon>Pseudomonadati</taxon>
        <taxon>Bacteroidota</taxon>
        <taxon>Flavobacteriia</taxon>
        <taxon>Flavobacteriales</taxon>
        <taxon>Flavobacteriaceae</taxon>
        <taxon>Flagellimonas</taxon>
    </lineage>
</organism>
<dbReference type="EMBL" id="AP027268">
    <property type="protein sequence ID" value="BDW94030.1"/>
    <property type="molecule type" value="Genomic_DNA"/>
</dbReference>
<evidence type="ECO:0000259" key="1">
    <source>
        <dbReference type="SMART" id="SM00471"/>
    </source>
</evidence>
<accession>A0AA48HF47</accession>
<dbReference type="SMART" id="SM00471">
    <property type="entry name" value="HDc"/>
    <property type="match status" value="1"/>
</dbReference>
<dbReference type="Proteomes" id="UP001330184">
    <property type="component" value="Chromosome"/>
</dbReference>
<proteinExistence type="predicted"/>
<dbReference type="SUPFAM" id="SSF109604">
    <property type="entry name" value="HD-domain/PDEase-like"/>
    <property type="match status" value="1"/>
</dbReference>
<dbReference type="Pfam" id="PF19276">
    <property type="entry name" value="HD_assoc_2"/>
    <property type="match status" value="1"/>
</dbReference>
<dbReference type="InterPro" id="IPR050135">
    <property type="entry name" value="dGTPase-like"/>
</dbReference>
<name>A0AA48HF47_9FLAO</name>
<dbReference type="Pfam" id="PF01966">
    <property type="entry name" value="HD"/>
    <property type="match status" value="1"/>
</dbReference>
<gene>
    <name evidence="2" type="ORF">MACH07_28620</name>
</gene>
<dbReference type="InterPro" id="IPR003607">
    <property type="entry name" value="HD/PDEase_dom"/>
</dbReference>
<evidence type="ECO:0000313" key="3">
    <source>
        <dbReference type="Proteomes" id="UP001330184"/>
    </source>
</evidence>
<protein>
    <submittedName>
        <fullName evidence="2">Phosphohydrolase</fullName>
    </submittedName>
</protein>
<reference evidence="2 3" key="1">
    <citation type="submission" date="2023-01" db="EMBL/GenBank/DDBJ databases">
        <title>Complete genome sequence of Muricauda aquimarina strain IFOP_LL357.</title>
        <authorList>
            <person name="Gajardo G."/>
            <person name="Ueki S."/>
            <person name="Maruyama F."/>
        </authorList>
    </citation>
    <scope>NUCLEOTIDE SEQUENCE [LARGE SCALE GENOMIC DNA]</scope>
    <source>
        <strain evidence="2 3">IFOP_LL357</strain>
    </source>
</reference>
<dbReference type="AlphaFoldDB" id="A0AA48HF47"/>
<keyword evidence="3" id="KW-1185">Reference proteome</keyword>
<dbReference type="GO" id="GO:0006203">
    <property type="term" value="P:dGTP catabolic process"/>
    <property type="evidence" value="ECO:0007669"/>
    <property type="project" value="TreeGrafter"/>
</dbReference>
<feature type="domain" description="HD/PDEase" evidence="1">
    <location>
        <begin position="61"/>
        <end position="186"/>
    </location>
</feature>
<dbReference type="CDD" id="cd00077">
    <property type="entry name" value="HDc"/>
    <property type="match status" value="1"/>
</dbReference>
<dbReference type="GO" id="GO:0008832">
    <property type="term" value="F:dGTPase activity"/>
    <property type="evidence" value="ECO:0007669"/>
    <property type="project" value="TreeGrafter"/>
</dbReference>
<dbReference type="PANTHER" id="PTHR11373:SF4">
    <property type="entry name" value="DEOXYNUCLEOSIDE TRIPHOSPHATE TRIPHOSPHOHYDROLASE SAMHD1"/>
    <property type="match status" value="1"/>
</dbReference>
<dbReference type="InterPro" id="IPR006674">
    <property type="entry name" value="HD_domain"/>
</dbReference>